<protein>
    <submittedName>
        <fullName evidence="3">Acyltransferase</fullName>
    </submittedName>
</protein>
<proteinExistence type="predicted"/>
<gene>
    <name evidence="3" type="ORF">MTR65_09070</name>
</gene>
<dbReference type="GO" id="GO:0016746">
    <property type="term" value="F:acyltransferase activity"/>
    <property type="evidence" value="ECO:0007669"/>
    <property type="project" value="UniProtKB-KW"/>
</dbReference>
<dbReference type="Pfam" id="PF01757">
    <property type="entry name" value="Acyl_transf_3"/>
    <property type="match status" value="1"/>
</dbReference>
<keyword evidence="1" id="KW-0472">Membrane</keyword>
<feature type="transmembrane region" description="Helical" evidence="1">
    <location>
        <begin position="91"/>
        <end position="109"/>
    </location>
</feature>
<comment type="caution">
    <text evidence="3">The sequence shown here is derived from an EMBL/GenBank/DDBJ whole genome shotgun (WGS) entry which is preliminary data.</text>
</comment>
<feature type="transmembrane region" description="Helical" evidence="1">
    <location>
        <begin position="212"/>
        <end position="229"/>
    </location>
</feature>
<feature type="transmembrane region" description="Helical" evidence="1">
    <location>
        <begin position="50"/>
        <end position="70"/>
    </location>
</feature>
<feature type="transmembrane region" description="Helical" evidence="1">
    <location>
        <begin position="12"/>
        <end position="30"/>
    </location>
</feature>
<sequence length="354" mass="39500">MASVPPPIKLDTLQAGRGIAALLVVIFHLNESILAKEKYLGHELLRIFRGGSSGVEFFFVLSGFLMMWLYHKRLGDTQFVRTFLSRRFARIYPIYWLILTAVVPVYFIIPSFGEGYETNLVDIVASYTLFPIENHPILGVAWTLRHEVFFYLMFAALIAFPRYMKWGFLVWGLVSFAANFLDADPFIISRWNVIFLIGVLAALYCRGNVAYPRLWAIAGVVGFAAGIYMRGYELASGEVTTIVFGLASAAILIGFVSLEHKGHVEVSPWLVKLGDTSYSLYLVHFPVLSLLAKVFFSLEFASAVPDVLVAVIFVLAAVVAGAMTHYLVERRLVVRDRSRPPKTSEAGAPDVVQS</sequence>
<feature type="transmembrane region" description="Helical" evidence="1">
    <location>
        <begin position="278"/>
        <end position="296"/>
    </location>
</feature>
<keyword evidence="1" id="KW-1133">Transmembrane helix</keyword>
<evidence type="ECO:0000313" key="3">
    <source>
        <dbReference type="EMBL" id="MCJ1960827.1"/>
    </source>
</evidence>
<dbReference type="InterPro" id="IPR050879">
    <property type="entry name" value="Acyltransferase_3"/>
</dbReference>
<dbReference type="RefSeq" id="WP_243799323.1">
    <property type="nucleotide sequence ID" value="NZ_JALHAT010000012.1"/>
</dbReference>
<dbReference type="Proteomes" id="UP001162802">
    <property type="component" value="Unassembled WGS sequence"/>
</dbReference>
<keyword evidence="4" id="KW-1185">Reference proteome</keyword>
<dbReference type="EMBL" id="JALHAT010000012">
    <property type="protein sequence ID" value="MCJ1960827.1"/>
    <property type="molecule type" value="Genomic_DNA"/>
</dbReference>
<keyword evidence="3" id="KW-0808">Transferase</keyword>
<evidence type="ECO:0000313" key="4">
    <source>
        <dbReference type="Proteomes" id="UP001162802"/>
    </source>
</evidence>
<feature type="domain" description="Acyltransferase 3" evidence="2">
    <location>
        <begin position="13"/>
        <end position="320"/>
    </location>
</feature>
<feature type="transmembrane region" description="Helical" evidence="1">
    <location>
        <begin position="308"/>
        <end position="328"/>
    </location>
</feature>
<accession>A0ABT0ACA7</accession>
<dbReference type="InterPro" id="IPR002656">
    <property type="entry name" value="Acyl_transf_3_dom"/>
</dbReference>
<dbReference type="PANTHER" id="PTHR23028:SF131">
    <property type="entry name" value="BLR2367 PROTEIN"/>
    <property type="match status" value="1"/>
</dbReference>
<feature type="transmembrane region" description="Helical" evidence="1">
    <location>
        <begin position="187"/>
        <end position="205"/>
    </location>
</feature>
<evidence type="ECO:0000259" key="2">
    <source>
        <dbReference type="Pfam" id="PF01757"/>
    </source>
</evidence>
<keyword evidence="3" id="KW-0012">Acyltransferase</keyword>
<dbReference type="PANTHER" id="PTHR23028">
    <property type="entry name" value="ACETYLTRANSFERASE"/>
    <property type="match status" value="1"/>
</dbReference>
<reference evidence="3" key="1">
    <citation type="submission" date="2022-03" db="EMBL/GenBank/DDBJ databases">
        <title>Identification of a novel bacterium isolated from mangrove sediments.</title>
        <authorList>
            <person name="Pan X."/>
        </authorList>
    </citation>
    <scope>NUCLEOTIDE SEQUENCE</scope>
    <source>
        <strain evidence="3">B2637</strain>
    </source>
</reference>
<evidence type="ECO:0000256" key="1">
    <source>
        <dbReference type="SAM" id="Phobius"/>
    </source>
</evidence>
<keyword evidence="1" id="KW-0812">Transmembrane</keyword>
<name>A0ABT0ACA7_9SPHN</name>
<organism evidence="3 4">
    <name type="scientific">Novosphingobium mangrovi</name>
    <name type="common">ex Hu et al. 2023</name>
    <dbReference type="NCBI Taxonomy" id="2930094"/>
    <lineage>
        <taxon>Bacteria</taxon>
        <taxon>Pseudomonadati</taxon>
        <taxon>Pseudomonadota</taxon>
        <taxon>Alphaproteobacteria</taxon>
        <taxon>Sphingomonadales</taxon>
        <taxon>Sphingomonadaceae</taxon>
        <taxon>Novosphingobium</taxon>
    </lineage>
</organism>
<feature type="transmembrane region" description="Helical" evidence="1">
    <location>
        <begin position="241"/>
        <end position="258"/>
    </location>
</feature>